<feature type="region of interest" description="Disordered" evidence="1">
    <location>
        <begin position="1"/>
        <end position="31"/>
    </location>
</feature>
<protein>
    <submittedName>
        <fullName evidence="2">Uncharacterized protein</fullName>
    </submittedName>
</protein>
<evidence type="ECO:0000313" key="2">
    <source>
        <dbReference type="EMBL" id="CAD9277372.1"/>
    </source>
</evidence>
<sequence>MNNHVRHFQISNGVKRPRSEPKGFPLNEQQSNHDRSCLFHGISRSFRSFHLLLVELLQPQLLAGPGGRLNGQLILMACPCVGCVRRVGSYNCSRSTMQKPGN</sequence>
<dbReference type="EMBL" id="HBGK01012133">
    <property type="protein sequence ID" value="CAD9277372.1"/>
    <property type="molecule type" value="Transcribed_RNA"/>
</dbReference>
<gene>
    <name evidence="2" type="ORF">GOCE00092_LOCUS6281</name>
</gene>
<proteinExistence type="predicted"/>
<reference evidence="2" key="1">
    <citation type="submission" date="2021-01" db="EMBL/GenBank/DDBJ databases">
        <authorList>
            <person name="Corre E."/>
            <person name="Pelletier E."/>
            <person name="Niang G."/>
            <person name="Scheremetjew M."/>
            <person name="Finn R."/>
            <person name="Kale V."/>
            <person name="Holt S."/>
            <person name="Cochrane G."/>
            <person name="Meng A."/>
            <person name="Brown T."/>
            <person name="Cohen L."/>
        </authorList>
    </citation>
    <scope>NUCLEOTIDE SEQUENCE</scope>
    <source>
        <strain evidence="2">CCMP 410</strain>
    </source>
</reference>
<name>A0A7S1Y4X8_9STRA</name>
<evidence type="ECO:0000256" key="1">
    <source>
        <dbReference type="SAM" id="MobiDB-lite"/>
    </source>
</evidence>
<organism evidence="2">
    <name type="scientific">Grammatophora oceanica</name>
    <dbReference type="NCBI Taxonomy" id="210454"/>
    <lineage>
        <taxon>Eukaryota</taxon>
        <taxon>Sar</taxon>
        <taxon>Stramenopiles</taxon>
        <taxon>Ochrophyta</taxon>
        <taxon>Bacillariophyta</taxon>
        <taxon>Fragilariophyceae</taxon>
        <taxon>Fragilariophycidae</taxon>
        <taxon>Rhabdonematales</taxon>
        <taxon>Grammatophoraceae</taxon>
        <taxon>Grammatophora</taxon>
    </lineage>
</organism>
<accession>A0A7S1Y4X8</accession>
<dbReference type="AlphaFoldDB" id="A0A7S1Y4X8"/>